<dbReference type="Proteomes" id="UP000326759">
    <property type="component" value="Unassembled WGS sequence"/>
</dbReference>
<dbReference type="OrthoDB" id="186013at2759"/>
<sequence>MAFNSLLTKGKSFTALKNAVQIQQLANGHSVGNAMASMTKEKIGSREIVGFGLNGQPYYFDKLDIPMPAIRFKEITPDIQVLREKEKGDWKKLSLEEKKALYRYSFCQTLSEIKAPTGDWKGVVGVSFFGISIALWLFLLLKLYVYPPLPVTFEPERQKAQLQRMIDLRMNPIDGLASKWDYEKGKWKE</sequence>
<comment type="similarity">
    <text evidence="2 10">Belongs to the cytochrome c oxidase IV family.</text>
</comment>
<dbReference type="SUPFAM" id="SSF81406">
    <property type="entry name" value="Mitochondrial cytochrome c oxidase subunit IV"/>
    <property type="match status" value="1"/>
</dbReference>
<dbReference type="GO" id="GO:0005743">
    <property type="term" value="C:mitochondrial inner membrane"/>
    <property type="evidence" value="ECO:0007669"/>
    <property type="project" value="UniProtKB-SubCell"/>
</dbReference>
<dbReference type="InterPro" id="IPR036639">
    <property type="entry name" value="Cyt_c_oxidase_su4_sf"/>
</dbReference>
<protein>
    <recommendedName>
        <fullName evidence="10">Cytochrome c oxidase subunit 4</fullName>
    </recommendedName>
</protein>
<keyword evidence="6 10" id="KW-1133">Transmembrane helix</keyword>
<evidence type="ECO:0000256" key="2">
    <source>
        <dbReference type="ARBA" id="ARBA00008135"/>
    </source>
</evidence>
<dbReference type="EMBL" id="SEYY01020628">
    <property type="protein sequence ID" value="KAB7497152.1"/>
    <property type="molecule type" value="Genomic_DNA"/>
</dbReference>
<dbReference type="EMBL" id="SEYY01002036">
    <property type="protein sequence ID" value="KAB7504983.1"/>
    <property type="molecule type" value="Genomic_DNA"/>
</dbReference>
<evidence type="ECO:0000256" key="10">
    <source>
        <dbReference type="RuleBase" id="RU367145"/>
    </source>
</evidence>
<dbReference type="InterPro" id="IPR013288">
    <property type="entry name" value="Cyt_c_oxidase_su4"/>
</dbReference>
<evidence type="ECO:0000313" key="12">
    <source>
        <dbReference type="EMBL" id="KAB7504983.1"/>
    </source>
</evidence>
<evidence type="ECO:0000256" key="5">
    <source>
        <dbReference type="ARBA" id="ARBA00022946"/>
    </source>
</evidence>
<evidence type="ECO:0000313" key="13">
    <source>
        <dbReference type="Proteomes" id="UP000326759"/>
    </source>
</evidence>
<comment type="subcellular location">
    <subcellularLocation>
        <location evidence="1 10">Mitochondrion inner membrane</location>
        <topology evidence="1 10">Single-pass membrane protein</topology>
    </subcellularLocation>
</comment>
<keyword evidence="9 10" id="KW-0472">Membrane</keyword>
<dbReference type="PANTHER" id="PTHR10707:SF10">
    <property type="entry name" value="CYTOCHROME C OXIDASE SUBUNIT 4"/>
    <property type="match status" value="1"/>
</dbReference>
<evidence type="ECO:0000256" key="6">
    <source>
        <dbReference type="ARBA" id="ARBA00022989"/>
    </source>
</evidence>
<dbReference type="Gene3D" id="1.10.442.10">
    <property type="entry name" value="Cytochrome c oxidase subunit IV"/>
    <property type="match status" value="1"/>
</dbReference>
<keyword evidence="13" id="KW-1185">Reference proteome</keyword>
<dbReference type="Pfam" id="PF02936">
    <property type="entry name" value="COX4"/>
    <property type="match status" value="1"/>
</dbReference>
<dbReference type="GO" id="GO:0045277">
    <property type="term" value="C:respiratory chain complex IV"/>
    <property type="evidence" value="ECO:0007669"/>
    <property type="project" value="InterPro"/>
</dbReference>
<feature type="transmembrane region" description="Helical" evidence="10">
    <location>
        <begin position="123"/>
        <end position="145"/>
    </location>
</feature>
<dbReference type="GO" id="GO:0016491">
    <property type="term" value="F:oxidoreductase activity"/>
    <property type="evidence" value="ECO:0007669"/>
    <property type="project" value="UniProtKB-KW"/>
</dbReference>
<keyword evidence="3 10" id="KW-0812">Transmembrane</keyword>
<evidence type="ECO:0000256" key="4">
    <source>
        <dbReference type="ARBA" id="ARBA00022792"/>
    </source>
</evidence>
<accession>A0A5N5SSZ4</accession>
<dbReference type="PRINTS" id="PR01873">
    <property type="entry name" value="CYTCOXIDASE4"/>
</dbReference>
<gene>
    <name evidence="12" type="ORF">Anas_10039</name>
    <name evidence="11" type="ORF">Anas_14379</name>
</gene>
<dbReference type="InterPro" id="IPR004203">
    <property type="entry name" value="Cyt_c_oxidase_su4_fam"/>
</dbReference>
<evidence type="ECO:0000256" key="3">
    <source>
        <dbReference type="ARBA" id="ARBA00022692"/>
    </source>
</evidence>
<proteinExistence type="inferred from homology"/>
<keyword evidence="8 10" id="KW-0496">Mitochondrion</keyword>
<evidence type="ECO:0000256" key="7">
    <source>
        <dbReference type="ARBA" id="ARBA00023002"/>
    </source>
</evidence>
<dbReference type="CDD" id="cd00922">
    <property type="entry name" value="Cyt_c_Oxidase_IV"/>
    <property type="match status" value="1"/>
</dbReference>
<dbReference type="GO" id="GO:0006123">
    <property type="term" value="P:mitochondrial electron transport, cytochrome c to oxygen"/>
    <property type="evidence" value="ECO:0007669"/>
    <property type="project" value="InterPro"/>
</dbReference>
<evidence type="ECO:0000256" key="1">
    <source>
        <dbReference type="ARBA" id="ARBA00004434"/>
    </source>
</evidence>
<comment type="caution">
    <text evidence="11">The sequence shown here is derived from an EMBL/GenBank/DDBJ whole genome shotgun (WGS) entry which is preliminary data.</text>
</comment>
<dbReference type="FunFam" id="1.10.442.10:FF:000001">
    <property type="entry name" value="Cytochrome c oxidase subunit 4 isoform 1"/>
    <property type="match status" value="1"/>
</dbReference>
<dbReference type="PANTHER" id="PTHR10707">
    <property type="entry name" value="CYTOCHROME C OXIDASE SUBUNIT IV"/>
    <property type="match status" value="1"/>
</dbReference>
<organism evidence="11 13">
    <name type="scientific">Armadillidium nasatum</name>
    <dbReference type="NCBI Taxonomy" id="96803"/>
    <lineage>
        <taxon>Eukaryota</taxon>
        <taxon>Metazoa</taxon>
        <taxon>Ecdysozoa</taxon>
        <taxon>Arthropoda</taxon>
        <taxon>Crustacea</taxon>
        <taxon>Multicrustacea</taxon>
        <taxon>Malacostraca</taxon>
        <taxon>Eumalacostraca</taxon>
        <taxon>Peracarida</taxon>
        <taxon>Isopoda</taxon>
        <taxon>Oniscidea</taxon>
        <taxon>Crinocheta</taxon>
        <taxon>Armadillidiidae</taxon>
        <taxon>Armadillidium</taxon>
    </lineage>
</organism>
<dbReference type="AlphaFoldDB" id="A0A5N5SSZ4"/>
<keyword evidence="5" id="KW-0809">Transit peptide</keyword>
<comment type="subunit">
    <text evidence="10">Component of the cytochrome c oxidase (complex IV, CIV), a multisubunit enzyme composed of 14 subunits.</text>
</comment>
<name>A0A5N5SSZ4_9CRUS</name>
<evidence type="ECO:0000256" key="9">
    <source>
        <dbReference type="ARBA" id="ARBA00023136"/>
    </source>
</evidence>
<dbReference type="UniPathway" id="UPA00705"/>
<reference evidence="11 13" key="1">
    <citation type="journal article" date="2019" name="PLoS Biol.">
        <title>Sex chromosomes control vertical transmission of feminizing Wolbachia symbionts in an isopod.</title>
        <authorList>
            <person name="Becking T."/>
            <person name="Chebbi M.A."/>
            <person name="Giraud I."/>
            <person name="Moumen B."/>
            <person name="Laverre T."/>
            <person name="Caubet Y."/>
            <person name="Peccoud J."/>
            <person name="Gilbert C."/>
            <person name="Cordaux R."/>
        </authorList>
    </citation>
    <scope>NUCLEOTIDE SEQUENCE [LARGE SCALE GENOMIC DNA]</scope>
    <source>
        <strain evidence="11">ANa2</strain>
        <tissue evidence="11">Whole body excluding digestive tract and cuticle</tissue>
    </source>
</reference>
<comment type="pathway">
    <text evidence="10">Energy metabolism; oxidative phosphorylation.</text>
</comment>
<keyword evidence="7" id="KW-0560">Oxidoreductase</keyword>
<keyword evidence="4 10" id="KW-0999">Mitochondrion inner membrane</keyword>
<evidence type="ECO:0000313" key="11">
    <source>
        <dbReference type="EMBL" id="KAB7497152.1"/>
    </source>
</evidence>
<evidence type="ECO:0000256" key="8">
    <source>
        <dbReference type="ARBA" id="ARBA00023128"/>
    </source>
</evidence>
<comment type="function">
    <text evidence="10">Component of the cytochrome c oxidase, the last enzyme in the mitochondrial electron transport chain which drives oxidative phosphorylation.</text>
</comment>